<proteinExistence type="predicted"/>
<reference evidence="1" key="1">
    <citation type="submission" date="2020-05" db="UniProtKB">
        <authorList>
            <consortium name="EnsemblMetazoa"/>
        </authorList>
    </citation>
    <scope>IDENTIFICATION</scope>
    <source>
        <strain evidence="1">SANGQUA</strain>
    </source>
</reference>
<accession>A0A182XKM6</accession>
<protein>
    <submittedName>
        <fullName evidence="1">Uncharacterized protein</fullName>
    </submittedName>
</protein>
<organism evidence="1 2">
    <name type="scientific">Anopheles quadriannulatus</name>
    <name type="common">Mosquito</name>
    <dbReference type="NCBI Taxonomy" id="34691"/>
    <lineage>
        <taxon>Eukaryota</taxon>
        <taxon>Metazoa</taxon>
        <taxon>Ecdysozoa</taxon>
        <taxon>Arthropoda</taxon>
        <taxon>Hexapoda</taxon>
        <taxon>Insecta</taxon>
        <taxon>Pterygota</taxon>
        <taxon>Neoptera</taxon>
        <taxon>Endopterygota</taxon>
        <taxon>Diptera</taxon>
        <taxon>Nematocera</taxon>
        <taxon>Culicoidea</taxon>
        <taxon>Culicidae</taxon>
        <taxon>Anophelinae</taxon>
        <taxon>Anopheles</taxon>
    </lineage>
</organism>
<dbReference type="EnsemblMetazoa" id="AQUA010415-RA">
    <property type="protein sequence ID" value="AQUA010415-PA"/>
    <property type="gene ID" value="AQUA010415"/>
</dbReference>
<evidence type="ECO:0000313" key="2">
    <source>
        <dbReference type="Proteomes" id="UP000076407"/>
    </source>
</evidence>
<dbReference type="AlphaFoldDB" id="A0A182XKM6"/>
<evidence type="ECO:0000313" key="1">
    <source>
        <dbReference type="EnsemblMetazoa" id="AQUA010415-PA"/>
    </source>
</evidence>
<dbReference type="VEuPathDB" id="VectorBase:AQUA010415"/>
<sequence length="23" mass="2506">MGGDLNDIYKAKMSGLFYLAIGK</sequence>
<keyword evidence="2" id="KW-1185">Reference proteome</keyword>
<name>A0A182XKM6_ANOQN</name>
<dbReference type="Proteomes" id="UP000076407">
    <property type="component" value="Unassembled WGS sequence"/>
</dbReference>